<reference evidence="2 3" key="1">
    <citation type="submission" date="2014-04" db="EMBL/GenBank/DDBJ databases">
        <authorList>
            <consortium name="DOE Joint Genome Institute"/>
            <person name="Kuo A."/>
            <person name="Girlanda M."/>
            <person name="Perotto S."/>
            <person name="Kohler A."/>
            <person name="Nagy L.G."/>
            <person name="Floudas D."/>
            <person name="Copeland A."/>
            <person name="Barry K.W."/>
            <person name="Cichocki N."/>
            <person name="Veneault-Fourrey C."/>
            <person name="LaButti K."/>
            <person name="Lindquist E.A."/>
            <person name="Lipzen A."/>
            <person name="Lundell T."/>
            <person name="Morin E."/>
            <person name="Murat C."/>
            <person name="Sun H."/>
            <person name="Tunlid A."/>
            <person name="Henrissat B."/>
            <person name="Grigoriev I.V."/>
            <person name="Hibbett D.S."/>
            <person name="Martin F."/>
            <person name="Nordberg H.P."/>
            <person name="Cantor M.N."/>
            <person name="Hua S.X."/>
        </authorList>
    </citation>
    <scope>NUCLEOTIDE SEQUENCE [LARGE SCALE GENOMIC DNA]</scope>
    <source>
        <strain evidence="2 3">MUT 4182</strain>
    </source>
</reference>
<dbReference type="Proteomes" id="UP000054248">
    <property type="component" value="Unassembled WGS sequence"/>
</dbReference>
<feature type="compositionally biased region" description="Basic and acidic residues" evidence="1">
    <location>
        <begin position="87"/>
        <end position="110"/>
    </location>
</feature>
<dbReference type="STRING" id="1051891.A0A0C3QDF7"/>
<feature type="region of interest" description="Disordered" evidence="1">
    <location>
        <begin position="160"/>
        <end position="234"/>
    </location>
</feature>
<protein>
    <submittedName>
        <fullName evidence="2">Uncharacterized protein</fullName>
    </submittedName>
</protein>
<dbReference type="AlphaFoldDB" id="A0A0C3QDF7"/>
<organism evidence="2 3">
    <name type="scientific">Tulasnella calospora MUT 4182</name>
    <dbReference type="NCBI Taxonomy" id="1051891"/>
    <lineage>
        <taxon>Eukaryota</taxon>
        <taxon>Fungi</taxon>
        <taxon>Dikarya</taxon>
        <taxon>Basidiomycota</taxon>
        <taxon>Agaricomycotina</taxon>
        <taxon>Agaricomycetes</taxon>
        <taxon>Cantharellales</taxon>
        <taxon>Tulasnellaceae</taxon>
        <taxon>Tulasnella</taxon>
    </lineage>
</organism>
<evidence type="ECO:0000313" key="3">
    <source>
        <dbReference type="Proteomes" id="UP000054248"/>
    </source>
</evidence>
<dbReference type="HOGENOM" id="CLU_1187498_0_0_1"/>
<keyword evidence="3" id="KW-1185">Reference proteome</keyword>
<proteinExistence type="predicted"/>
<evidence type="ECO:0000313" key="2">
    <source>
        <dbReference type="EMBL" id="KIO23641.1"/>
    </source>
</evidence>
<feature type="compositionally biased region" description="Polar residues" evidence="1">
    <location>
        <begin position="186"/>
        <end position="196"/>
    </location>
</feature>
<feature type="compositionally biased region" description="Basic residues" evidence="1">
    <location>
        <begin position="207"/>
        <end position="223"/>
    </location>
</feature>
<feature type="compositionally biased region" description="Polar residues" evidence="1">
    <location>
        <begin position="7"/>
        <end position="19"/>
    </location>
</feature>
<feature type="region of interest" description="Disordered" evidence="1">
    <location>
        <begin position="1"/>
        <end position="110"/>
    </location>
</feature>
<reference evidence="3" key="2">
    <citation type="submission" date="2015-01" db="EMBL/GenBank/DDBJ databases">
        <title>Evolutionary Origins and Diversification of the Mycorrhizal Mutualists.</title>
        <authorList>
            <consortium name="DOE Joint Genome Institute"/>
            <consortium name="Mycorrhizal Genomics Consortium"/>
            <person name="Kohler A."/>
            <person name="Kuo A."/>
            <person name="Nagy L.G."/>
            <person name="Floudas D."/>
            <person name="Copeland A."/>
            <person name="Barry K.W."/>
            <person name="Cichocki N."/>
            <person name="Veneault-Fourrey C."/>
            <person name="LaButti K."/>
            <person name="Lindquist E.A."/>
            <person name="Lipzen A."/>
            <person name="Lundell T."/>
            <person name="Morin E."/>
            <person name="Murat C."/>
            <person name="Riley R."/>
            <person name="Ohm R."/>
            <person name="Sun H."/>
            <person name="Tunlid A."/>
            <person name="Henrissat B."/>
            <person name="Grigoriev I.V."/>
            <person name="Hibbett D.S."/>
            <person name="Martin F."/>
        </authorList>
    </citation>
    <scope>NUCLEOTIDE SEQUENCE [LARGE SCALE GENOMIC DNA]</scope>
    <source>
        <strain evidence="3">MUT 4182</strain>
    </source>
</reference>
<evidence type="ECO:0000256" key="1">
    <source>
        <dbReference type="SAM" id="MobiDB-lite"/>
    </source>
</evidence>
<name>A0A0C3QDF7_9AGAM</name>
<feature type="non-terminal residue" evidence="2">
    <location>
        <position position="1"/>
    </location>
</feature>
<gene>
    <name evidence="2" type="ORF">M407DRAFT_26923</name>
</gene>
<accession>A0A0C3QDF7</accession>
<dbReference type="EMBL" id="KN823080">
    <property type="protein sequence ID" value="KIO23641.1"/>
    <property type="molecule type" value="Genomic_DNA"/>
</dbReference>
<feature type="compositionally biased region" description="Acidic residues" evidence="1">
    <location>
        <begin position="37"/>
        <end position="55"/>
    </location>
</feature>
<sequence>QDPGEPQPSQTPGGQSSTAPDVPDAPVQGSAAILEPEGNDDDGEEAEEEDEAEGLLDDRPQRSFRSAEVPPAYGGGSSGIQFPTAQKGEKEVKFEHDSDEEKRALQTSFREHVSVPAADTIKQEFRRIMRFEGETEARAFLDELFEESFREPVKVQIATTEEPVLTKTTTRRGTSPWAPNPDSGPFSRTTPWSTGYRSGGTGPLGPARRRWRRRRGRRRRRRGPPGTHTESPAT</sequence>